<evidence type="ECO:0000256" key="6">
    <source>
        <dbReference type="ARBA" id="ARBA00023239"/>
    </source>
</evidence>
<dbReference type="InterPro" id="IPR012904">
    <property type="entry name" value="OGG_N"/>
</dbReference>
<organism evidence="11 12">
    <name type="scientific">Lentihominibacter hominis</name>
    <dbReference type="NCBI Taxonomy" id="2763645"/>
    <lineage>
        <taxon>Bacteria</taxon>
        <taxon>Bacillati</taxon>
        <taxon>Bacillota</taxon>
        <taxon>Clostridia</taxon>
        <taxon>Peptostreptococcales</taxon>
        <taxon>Anaerovoracaceae</taxon>
        <taxon>Lentihominibacter</taxon>
    </lineage>
</organism>
<dbReference type="EC" id="4.2.99.18" evidence="2"/>
<dbReference type="Proteomes" id="UP000610862">
    <property type="component" value="Unassembled WGS sequence"/>
</dbReference>
<name>A0A926I7X1_9FIRM</name>
<dbReference type="GO" id="GO:0006289">
    <property type="term" value="P:nucleotide-excision repair"/>
    <property type="evidence" value="ECO:0007669"/>
    <property type="project" value="InterPro"/>
</dbReference>
<dbReference type="GO" id="GO:0003684">
    <property type="term" value="F:damaged DNA binding"/>
    <property type="evidence" value="ECO:0007669"/>
    <property type="project" value="InterPro"/>
</dbReference>
<dbReference type="Gene3D" id="3.30.310.260">
    <property type="match status" value="1"/>
</dbReference>
<dbReference type="GO" id="GO:0006284">
    <property type="term" value="P:base-excision repair"/>
    <property type="evidence" value="ECO:0007669"/>
    <property type="project" value="InterPro"/>
</dbReference>
<comment type="catalytic activity">
    <reaction evidence="9">
        <text>2'-deoxyribonucleotide-(2'-deoxyribose 5'-phosphate)-2'-deoxyribonucleotide-DNA = a 3'-end 2'-deoxyribonucleotide-(2,3-dehydro-2,3-deoxyribose 5'-phosphate)-DNA + a 5'-end 5'-phospho-2'-deoxyribonucleoside-DNA + H(+)</text>
        <dbReference type="Rhea" id="RHEA:66592"/>
        <dbReference type="Rhea" id="RHEA-COMP:13180"/>
        <dbReference type="Rhea" id="RHEA-COMP:16897"/>
        <dbReference type="Rhea" id="RHEA-COMP:17067"/>
        <dbReference type="ChEBI" id="CHEBI:15378"/>
        <dbReference type="ChEBI" id="CHEBI:136412"/>
        <dbReference type="ChEBI" id="CHEBI:157695"/>
        <dbReference type="ChEBI" id="CHEBI:167181"/>
        <dbReference type="EC" id="4.2.99.18"/>
    </reaction>
</comment>
<dbReference type="SUPFAM" id="SSF55945">
    <property type="entry name" value="TATA-box binding protein-like"/>
    <property type="match status" value="1"/>
</dbReference>
<dbReference type="RefSeq" id="WP_187524889.1">
    <property type="nucleotide sequence ID" value="NZ_JACRTA010000001.1"/>
</dbReference>
<dbReference type="InterPro" id="IPR023170">
    <property type="entry name" value="HhH_base_excis_C"/>
</dbReference>
<dbReference type="PANTHER" id="PTHR10242:SF2">
    <property type="entry name" value="N-GLYCOSYLASE_DNA LYASE"/>
    <property type="match status" value="1"/>
</dbReference>
<dbReference type="CDD" id="cd00056">
    <property type="entry name" value="ENDO3c"/>
    <property type="match status" value="1"/>
</dbReference>
<evidence type="ECO:0000256" key="4">
    <source>
        <dbReference type="ARBA" id="ARBA00022801"/>
    </source>
</evidence>
<dbReference type="Pfam" id="PF07934">
    <property type="entry name" value="OGG_N"/>
    <property type="match status" value="1"/>
</dbReference>
<keyword evidence="5" id="KW-0234">DNA repair</keyword>
<keyword evidence="3" id="KW-0227">DNA damage</keyword>
<evidence type="ECO:0000259" key="10">
    <source>
        <dbReference type="SMART" id="SM00478"/>
    </source>
</evidence>
<dbReference type="InterPro" id="IPR011257">
    <property type="entry name" value="DNA_glycosylase"/>
</dbReference>
<accession>A0A926I7X1</accession>
<evidence type="ECO:0000256" key="7">
    <source>
        <dbReference type="ARBA" id="ARBA00023268"/>
    </source>
</evidence>
<comment type="caution">
    <text evidence="11">The sequence shown here is derived from an EMBL/GenBank/DDBJ whole genome shotgun (WGS) entry which is preliminary data.</text>
</comment>
<comment type="similarity">
    <text evidence="1">Belongs to the type-1 OGG1 family.</text>
</comment>
<dbReference type="Gene3D" id="1.10.340.30">
    <property type="entry name" value="Hypothetical protein, domain 2"/>
    <property type="match status" value="1"/>
</dbReference>
<evidence type="ECO:0000256" key="1">
    <source>
        <dbReference type="ARBA" id="ARBA00010679"/>
    </source>
</evidence>
<dbReference type="AlphaFoldDB" id="A0A926I7X1"/>
<proteinExistence type="inferred from homology"/>
<reference evidence="11" key="1">
    <citation type="submission" date="2020-08" db="EMBL/GenBank/DDBJ databases">
        <title>Genome public.</title>
        <authorList>
            <person name="Liu C."/>
            <person name="Sun Q."/>
        </authorList>
    </citation>
    <scope>NUCLEOTIDE SEQUENCE</scope>
    <source>
        <strain evidence="11">NSJ-24</strain>
    </source>
</reference>
<gene>
    <name evidence="11" type="ORF">H8692_02040</name>
</gene>
<protein>
    <recommendedName>
        <fullName evidence="2">DNA-(apurinic or apyrimidinic site) lyase</fullName>
        <ecNumber evidence="2">4.2.99.18</ecNumber>
    </recommendedName>
</protein>
<evidence type="ECO:0000256" key="5">
    <source>
        <dbReference type="ARBA" id="ARBA00023204"/>
    </source>
</evidence>
<keyword evidence="4" id="KW-0378">Hydrolase</keyword>
<dbReference type="Gene3D" id="1.10.1670.10">
    <property type="entry name" value="Helix-hairpin-Helix base-excision DNA repair enzymes (C-terminal)"/>
    <property type="match status" value="1"/>
</dbReference>
<dbReference type="InterPro" id="IPR052054">
    <property type="entry name" value="Oxidative_DNA_repair_enzyme"/>
</dbReference>
<dbReference type="Pfam" id="PF00730">
    <property type="entry name" value="HhH-GPD"/>
    <property type="match status" value="1"/>
</dbReference>
<keyword evidence="7" id="KW-0511">Multifunctional enzyme</keyword>
<dbReference type="GO" id="GO:0140078">
    <property type="term" value="F:class I DNA-(apurinic or apyrimidinic site) endonuclease activity"/>
    <property type="evidence" value="ECO:0007669"/>
    <property type="project" value="UniProtKB-EC"/>
</dbReference>
<dbReference type="SMART" id="SM00478">
    <property type="entry name" value="ENDO3c"/>
    <property type="match status" value="1"/>
</dbReference>
<keyword evidence="8" id="KW-0326">Glycosidase</keyword>
<evidence type="ECO:0000313" key="12">
    <source>
        <dbReference type="Proteomes" id="UP000610862"/>
    </source>
</evidence>
<dbReference type="EMBL" id="JACRTA010000001">
    <property type="protein sequence ID" value="MBC8567541.1"/>
    <property type="molecule type" value="Genomic_DNA"/>
</dbReference>
<evidence type="ECO:0000256" key="3">
    <source>
        <dbReference type="ARBA" id="ARBA00022763"/>
    </source>
</evidence>
<sequence>MTAEERNGVVFVESVKDFDLDNIFDCGQCFRWEKTETGMYLGTAYGRQAAMSYDKDKELLKIYGSSLEEFEGIWRHYLDLDRDYSSIKHILADKDPVMAKAIEYGQGIRILNQEKWETLISFIISQNNNIPRIKKCIDSLAATLGKKIGEFDGREFFALPDAETLAGAGLDDLAPCRLGYRAKYLIETARQVAEEGLDSLKKLGDDSVSSEETFEALKRYCGVGPKVANCIALFSMGKTDRFPIDVWVRKVMNRLYGIAENNMKEMELFAAKNFGRYGGIAQQYLFYYITHNKEIADEDSNIF</sequence>
<dbReference type="SUPFAM" id="SSF48150">
    <property type="entry name" value="DNA-glycosylase"/>
    <property type="match status" value="1"/>
</dbReference>
<dbReference type="GO" id="GO:0008534">
    <property type="term" value="F:oxidized purine nucleobase lesion DNA N-glycosylase activity"/>
    <property type="evidence" value="ECO:0007669"/>
    <property type="project" value="InterPro"/>
</dbReference>
<evidence type="ECO:0000256" key="9">
    <source>
        <dbReference type="ARBA" id="ARBA00044632"/>
    </source>
</evidence>
<evidence type="ECO:0000256" key="8">
    <source>
        <dbReference type="ARBA" id="ARBA00023295"/>
    </source>
</evidence>
<evidence type="ECO:0000256" key="2">
    <source>
        <dbReference type="ARBA" id="ARBA00012720"/>
    </source>
</evidence>
<keyword evidence="6" id="KW-0456">Lyase</keyword>
<feature type="domain" description="HhH-GPD" evidence="10">
    <location>
        <begin position="124"/>
        <end position="290"/>
    </location>
</feature>
<evidence type="ECO:0000313" key="11">
    <source>
        <dbReference type="EMBL" id="MBC8567541.1"/>
    </source>
</evidence>
<dbReference type="PANTHER" id="PTHR10242">
    <property type="entry name" value="8-OXOGUANINE DNA GLYCOSYLASE"/>
    <property type="match status" value="1"/>
</dbReference>
<keyword evidence="12" id="KW-1185">Reference proteome</keyword>
<dbReference type="InterPro" id="IPR003265">
    <property type="entry name" value="HhH-GPD_domain"/>
</dbReference>